<keyword evidence="1" id="KW-0134">Cell wall</keyword>
<dbReference type="NCBIfam" id="TIGR01167">
    <property type="entry name" value="LPXTG_anchor"/>
    <property type="match status" value="1"/>
</dbReference>
<evidence type="ECO:0000256" key="4">
    <source>
        <dbReference type="ARBA" id="ARBA00023088"/>
    </source>
</evidence>
<keyword evidence="6" id="KW-0472">Membrane</keyword>
<dbReference type="InterPro" id="IPR019931">
    <property type="entry name" value="LPXTG_anchor"/>
</dbReference>
<keyword evidence="3" id="KW-0732">Signal</keyword>
<proteinExistence type="predicted"/>
<dbReference type="OrthoDB" id="3873262at2"/>
<name>A0A6N7KT92_9ACTN</name>
<keyword evidence="6" id="KW-0812">Transmembrane</keyword>
<dbReference type="EMBL" id="WBOF01000001">
    <property type="protein sequence ID" value="MQS13234.1"/>
    <property type="molecule type" value="Genomic_DNA"/>
</dbReference>
<gene>
    <name evidence="8" type="ORF">F7Q99_13310</name>
</gene>
<reference evidence="8 9" key="1">
    <citation type="submission" date="2019-09" db="EMBL/GenBank/DDBJ databases">
        <title>Genome Sequences of Streptomyces kaniharaensis ATCC 21070.</title>
        <authorList>
            <person name="Zhu W."/>
            <person name="De Crecy-Lagard V."/>
            <person name="Richards N.G."/>
        </authorList>
    </citation>
    <scope>NUCLEOTIDE SEQUENCE [LARGE SCALE GENOMIC DNA]</scope>
    <source>
        <strain evidence="8 9">SF-557</strain>
    </source>
</reference>
<sequence>MRTSVITRFAKNDRALSGRRRIATLAATVVLAGGIQMLATDSAWAACPGPYEANNPTVSQEARQRHHDGTPVADFIAPVPASLTVGSSVELGVEFGNFTGADYDDAAPSLTLFSPSGVAHRPLLQYLTVEAMHDGAWTQLAIDPGCLGEAIRVDTSPLLQHLANGRASRAMFRISLAADTPEALKSLSITTSAWAEVGGTGKSRSRTVKVLHTATEPTATATPKPTAPATKKPAPAKASPAAPAKPAADKTAAAPAAEAPKSPAPQATSAAPATTAPAGTPELAQTGSSSTNGFLAASAAALLALGAGVLIAVRRLRTQR</sequence>
<feature type="domain" description="Gram-positive cocci surface proteins LPxTG" evidence="7">
    <location>
        <begin position="283"/>
        <end position="320"/>
    </location>
</feature>
<evidence type="ECO:0000259" key="7">
    <source>
        <dbReference type="PROSITE" id="PS50847"/>
    </source>
</evidence>
<evidence type="ECO:0000256" key="2">
    <source>
        <dbReference type="ARBA" id="ARBA00022525"/>
    </source>
</evidence>
<feature type="compositionally biased region" description="Low complexity" evidence="5">
    <location>
        <begin position="213"/>
        <end position="281"/>
    </location>
</feature>
<dbReference type="RefSeq" id="WP_153461420.1">
    <property type="nucleotide sequence ID" value="NZ_WBOF01000001.1"/>
</dbReference>
<feature type="region of interest" description="Disordered" evidence="5">
    <location>
        <begin position="196"/>
        <end position="290"/>
    </location>
</feature>
<keyword evidence="4" id="KW-0572">Peptidoglycan-anchor</keyword>
<evidence type="ECO:0000256" key="6">
    <source>
        <dbReference type="SAM" id="Phobius"/>
    </source>
</evidence>
<evidence type="ECO:0000256" key="3">
    <source>
        <dbReference type="ARBA" id="ARBA00022729"/>
    </source>
</evidence>
<feature type="transmembrane region" description="Helical" evidence="6">
    <location>
        <begin position="293"/>
        <end position="313"/>
    </location>
</feature>
<dbReference type="AlphaFoldDB" id="A0A6N7KT92"/>
<evidence type="ECO:0000313" key="8">
    <source>
        <dbReference type="EMBL" id="MQS13234.1"/>
    </source>
</evidence>
<evidence type="ECO:0000256" key="5">
    <source>
        <dbReference type="SAM" id="MobiDB-lite"/>
    </source>
</evidence>
<dbReference type="PROSITE" id="PS50847">
    <property type="entry name" value="GRAM_POS_ANCHORING"/>
    <property type="match status" value="1"/>
</dbReference>
<dbReference type="NCBIfam" id="NF041528">
    <property type="entry name" value="strep_LAETG"/>
    <property type="match status" value="1"/>
</dbReference>
<keyword evidence="6" id="KW-1133">Transmembrane helix</keyword>
<evidence type="ECO:0000256" key="1">
    <source>
        <dbReference type="ARBA" id="ARBA00022512"/>
    </source>
</evidence>
<accession>A0A6N7KT92</accession>
<keyword evidence="9" id="KW-1185">Reference proteome</keyword>
<organism evidence="8 9">
    <name type="scientific">Streptomyces kaniharaensis</name>
    <dbReference type="NCBI Taxonomy" id="212423"/>
    <lineage>
        <taxon>Bacteria</taxon>
        <taxon>Bacillati</taxon>
        <taxon>Actinomycetota</taxon>
        <taxon>Actinomycetes</taxon>
        <taxon>Kitasatosporales</taxon>
        <taxon>Streptomycetaceae</taxon>
        <taxon>Streptomyces</taxon>
    </lineage>
</organism>
<protein>
    <submittedName>
        <fullName evidence="8">LPXTG cell wall anchor domain-containing protein</fullName>
    </submittedName>
</protein>
<keyword evidence="2" id="KW-0964">Secreted</keyword>
<comment type="caution">
    <text evidence="8">The sequence shown here is derived from an EMBL/GenBank/DDBJ whole genome shotgun (WGS) entry which is preliminary data.</text>
</comment>
<evidence type="ECO:0000313" key="9">
    <source>
        <dbReference type="Proteomes" id="UP000450000"/>
    </source>
</evidence>
<dbReference type="Proteomes" id="UP000450000">
    <property type="component" value="Unassembled WGS sequence"/>
</dbReference>